<organism evidence="4 5">
    <name type="scientific">Terriglobus albidus</name>
    <dbReference type="NCBI Taxonomy" id="1592106"/>
    <lineage>
        <taxon>Bacteria</taxon>
        <taxon>Pseudomonadati</taxon>
        <taxon>Acidobacteriota</taxon>
        <taxon>Terriglobia</taxon>
        <taxon>Terriglobales</taxon>
        <taxon>Acidobacteriaceae</taxon>
        <taxon>Terriglobus</taxon>
    </lineage>
</organism>
<dbReference type="SUPFAM" id="SSF52317">
    <property type="entry name" value="Class I glutamine amidotransferase-like"/>
    <property type="match status" value="1"/>
</dbReference>
<evidence type="ECO:0000256" key="1">
    <source>
        <dbReference type="SAM" id="MobiDB-lite"/>
    </source>
</evidence>
<reference evidence="4 5" key="1">
    <citation type="submission" date="2019-08" db="EMBL/GenBank/DDBJ databases">
        <title>Complete genome sequence of Terriglobus albidus strain ORNL.</title>
        <authorList>
            <person name="Podar M."/>
        </authorList>
    </citation>
    <scope>NUCLEOTIDE SEQUENCE [LARGE SCALE GENOMIC DNA]</scope>
    <source>
        <strain evidence="4 5">ORNL</strain>
    </source>
</reference>
<dbReference type="Proteomes" id="UP000321820">
    <property type="component" value="Chromosome"/>
</dbReference>
<dbReference type="InterPro" id="IPR029062">
    <property type="entry name" value="Class_I_gatase-like"/>
</dbReference>
<evidence type="ECO:0000313" key="4">
    <source>
        <dbReference type="EMBL" id="QEE27962.1"/>
    </source>
</evidence>
<gene>
    <name evidence="4" type="ORF">FTW19_08110</name>
</gene>
<dbReference type="InterPro" id="IPR029010">
    <property type="entry name" value="ThuA-like"/>
</dbReference>
<dbReference type="OrthoDB" id="113633at2"/>
<dbReference type="KEGG" id="talb:FTW19_08110"/>
<sequence length="298" mass="32890">MFRSLLKLGIALAAWVPCLRAQSYPPAPPIPGQNVNGMHIYIRAGLKTHAAGLHDYPQFLADWSKVLTEHGAVVDGSYHFPTDDELAHIDVIVFYKGDSGYLTDKQKATLEAYIKHGGGLVSIHDTICGPDPTYFATVFGGAKKHGEVNYTWDAPIPYTVVDKSDPIMQGMADMTLPDDEAFFSMTWAQNPKIHVLATTVVAATPTAGTHKGEVVPQIWTYEHTLPDGQPARAFVWMQGHKYESFSNTQIQAMLLRGIAWAGKHPVNELVDYKAPPQRNRTPGARAEVPGQYVQNQRQ</sequence>
<keyword evidence="2" id="KW-0732">Signal</keyword>
<dbReference type="PANTHER" id="PTHR40469">
    <property type="entry name" value="SECRETED GLYCOSYL HYDROLASE"/>
    <property type="match status" value="1"/>
</dbReference>
<evidence type="ECO:0000313" key="5">
    <source>
        <dbReference type="Proteomes" id="UP000321820"/>
    </source>
</evidence>
<dbReference type="EMBL" id="CP042806">
    <property type="protein sequence ID" value="QEE27962.1"/>
    <property type="molecule type" value="Genomic_DNA"/>
</dbReference>
<feature type="region of interest" description="Disordered" evidence="1">
    <location>
        <begin position="273"/>
        <end position="298"/>
    </location>
</feature>
<dbReference type="Pfam" id="PF06283">
    <property type="entry name" value="ThuA"/>
    <property type="match status" value="1"/>
</dbReference>
<dbReference type="PANTHER" id="PTHR40469:SF2">
    <property type="entry name" value="GALACTOSE-BINDING DOMAIN-LIKE SUPERFAMILY PROTEIN"/>
    <property type="match status" value="1"/>
</dbReference>
<protein>
    <submittedName>
        <fullName evidence="4">ThuA domain-containing protein</fullName>
    </submittedName>
</protein>
<feature type="domain" description="ThuA-like" evidence="3">
    <location>
        <begin position="68"/>
        <end position="261"/>
    </location>
</feature>
<evidence type="ECO:0000259" key="3">
    <source>
        <dbReference type="Pfam" id="PF06283"/>
    </source>
</evidence>
<feature type="chain" id="PRO_5022850338" evidence="2">
    <location>
        <begin position="24"/>
        <end position="298"/>
    </location>
</feature>
<dbReference type="Gene3D" id="3.40.50.880">
    <property type="match status" value="1"/>
</dbReference>
<dbReference type="RefSeq" id="WP_147647152.1">
    <property type="nucleotide sequence ID" value="NZ_CP042806.1"/>
</dbReference>
<proteinExistence type="predicted"/>
<accession>A0A5B9E6R2</accession>
<name>A0A5B9E6R2_9BACT</name>
<evidence type="ECO:0000256" key="2">
    <source>
        <dbReference type="SAM" id="SignalP"/>
    </source>
</evidence>
<dbReference type="AlphaFoldDB" id="A0A5B9E6R2"/>
<feature type="signal peptide" evidence="2">
    <location>
        <begin position="1"/>
        <end position="23"/>
    </location>
</feature>
<keyword evidence="5" id="KW-1185">Reference proteome</keyword>